<dbReference type="Gene3D" id="3.40.50.1820">
    <property type="entry name" value="alpha/beta hydrolase"/>
    <property type="match status" value="1"/>
</dbReference>
<dbReference type="OrthoDB" id="529743at2759"/>
<keyword evidence="2" id="KW-0443">Lipid metabolism</keyword>
<dbReference type="Proteomes" id="UP000650467">
    <property type="component" value="Unassembled WGS sequence"/>
</dbReference>
<proteinExistence type="inferred from homology"/>
<sequence>MSSTQNFVRTLSDKHNVRHLRICNIHDFVPKVPGGWVQLLTSVLYKLGLDVYSDMDSAAARAFAGFYTWVSAATALFWRSRWGYFHAGTIMEVDSDSDPAFNKVGSTPRSGLMKLPSGKHHNLEVYLYLLSLKGVKSGATTRNKLFLNKGDDILIDTKAYPADWWRATSDRRYRLRPQDGRWEHY</sequence>
<dbReference type="GO" id="GO:0016042">
    <property type="term" value="P:lipid catabolic process"/>
    <property type="evidence" value="ECO:0007669"/>
    <property type="project" value="UniProtKB-UniRule"/>
</dbReference>
<evidence type="ECO:0000256" key="1">
    <source>
        <dbReference type="ARBA" id="ARBA00022801"/>
    </source>
</evidence>
<keyword evidence="2" id="KW-0442">Lipid degradation</keyword>
<comment type="caution">
    <text evidence="3">The sequence shown here is derived from an EMBL/GenBank/DDBJ whole genome shotgun (WGS) entry which is preliminary data.</text>
</comment>
<dbReference type="AlphaFoldDB" id="A0A835W6C2"/>
<keyword evidence="4" id="KW-1185">Reference proteome</keyword>
<comment type="function">
    <text evidence="2">Acylhydrolase that catalyzes the hydrolysis of phospholipids at the sn-1 position.</text>
</comment>
<evidence type="ECO:0000313" key="4">
    <source>
        <dbReference type="Proteomes" id="UP000650467"/>
    </source>
</evidence>
<comment type="similarity">
    <text evidence="2">Belongs to the AB hydrolase superfamily. Lipase family.</text>
</comment>
<dbReference type="EMBL" id="JAEHOC010000011">
    <property type="protein sequence ID" value="KAG2437291.1"/>
    <property type="molecule type" value="Genomic_DNA"/>
</dbReference>
<dbReference type="PANTHER" id="PTHR31828">
    <property type="entry name" value="PHOSPHOLIPASE A1-IIGAMMA"/>
    <property type="match status" value="1"/>
</dbReference>
<dbReference type="EC" id="3.1.1.-" evidence="2"/>
<evidence type="ECO:0000256" key="2">
    <source>
        <dbReference type="RuleBase" id="RU367093"/>
    </source>
</evidence>
<accession>A0A835W6C2</accession>
<dbReference type="InterPro" id="IPR029058">
    <property type="entry name" value="AB_hydrolase_fold"/>
</dbReference>
<gene>
    <name evidence="3" type="ORF">HXX76_005949</name>
</gene>
<protein>
    <recommendedName>
        <fullName evidence="2">Phospholipase A1</fullName>
        <ecNumber evidence="2">3.1.1.-</ecNumber>
    </recommendedName>
</protein>
<dbReference type="InterPro" id="IPR033556">
    <property type="entry name" value="PLA"/>
</dbReference>
<dbReference type="PANTHER" id="PTHR31828:SF1">
    <property type="entry name" value="PHOSPHOLIPASE A1-IIGAMMA"/>
    <property type="match status" value="1"/>
</dbReference>
<evidence type="ECO:0000313" key="3">
    <source>
        <dbReference type="EMBL" id="KAG2437291.1"/>
    </source>
</evidence>
<reference evidence="3" key="1">
    <citation type="journal article" date="2020" name="bioRxiv">
        <title>Comparative genomics of Chlamydomonas.</title>
        <authorList>
            <person name="Craig R.J."/>
            <person name="Hasan A.R."/>
            <person name="Ness R.W."/>
            <person name="Keightley P.D."/>
        </authorList>
    </citation>
    <scope>NUCLEOTIDE SEQUENCE</scope>
    <source>
        <strain evidence="3">SAG 7.73</strain>
    </source>
</reference>
<dbReference type="GO" id="GO:0008970">
    <property type="term" value="F:phospholipase A1 activity"/>
    <property type="evidence" value="ECO:0007669"/>
    <property type="project" value="UniProtKB-UniRule"/>
</dbReference>
<organism evidence="3 4">
    <name type="scientific">Chlamydomonas incerta</name>
    <dbReference type="NCBI Taxonomy" id="51695"/>
    <lineage>
        <taxon>Eukaryota</taxon>
        <taxon>Viridiplantae</taxon>
        <taxon>Chlorophyta</taxon>
        <taxon>core chlorophytes</taxon>
        <taxon>Chlorophyceae</taxon>
        <taxon>CS clade</taxon>
        <taxon>Chlamydomonadales</taxon>
        <taxon>Chlamydomonadaceae</taxon>
        <taxon>Chlamydomonas</taxon>
    </lineage>
</organism>
<keyword evidence="1 2" id="KW-0378">Hydrolase</keyword>
<name>A0A835W6C2_CHLIN</name>